<gene>
    <name evidence="2" type="ORF">ES288_A12G020400v1</name>
</gene>
<keyword evidence="3" id="KW-1185">Reference proteome</keyword>
<name>A0A5D2E4R4_GOSDA</name>
<dbReference type="EMBL" id="CM017699">
    <property type="protein sequence ID" value="TYG88426.1"/>
    <property type="molecule type" value="Genomic_DNA"/>
</dbReference>
<reference evidence="2 3" key="1">
    <citation type="submission" date="2019-06" db="EMBL/GenBank/DDBJ databases">
        <title>WGS assembly of Gossypium darwinii.</title>
        <authorList>
            <person name="Chen Z.J."/>
            <person name="Sreedasyam A."/>
            <person name="Ando A."/>
            <person name="Song Q."/>
            <person name="De L."/>
            <person name="Hulse-Kemp A."/>
            <person name="Ding M."/>
            <person name="Ye W."/>
            <person name="Kirkbride R."/>
            <person name="Jenkins J."/>
            <person name="Plott C."/>
            <person name="Lovell J."/>
            <person name="Lin Y.-M."/>
            <person name="Vaughn R."/>
            <person name="Liu B."/>
            <person name="Li W."/>
            <person name="Simpson S."/>
            <person name="Scheffler B."/>
            <person name="Saski C."/>
            <person name="Grover C."/>
            <person name="Hu G."/>
            <person name="Conover J."/>
            <person name="Carlson J."/>
            <person name="Shu S."/>
            <person name="Boston L."/>
            <person name="Williams M."/>
            <person name="Peterson D."/>
            <person name="Mcgee K."/>
            <person name="Jones D."/>
            <person name="Wendel J."/>
            <person name="Stelly D."/>
            <person name="Grimwood J."/>
            <person name="Schmutz J."/>
        </authorList>
    </citation>
    <scope>NUCLEOTIDE SEQUENCE [LARGE SCALE GENOMIC DNA]</scope>
    <source>
        <strain evidence="2">1808015.09</strain>
    </source>
</reference>
<organism evidence="2 3">
    <name type="scientific">Gossypium darwinii</name>
    <name type="common">Darwin's cotton</name>
    <name type="synonym">Gossypium barbadense var. darwinii</name>
    <dbReference type="NCBI Taxonomy" id="34276"/>
    <lineage>
        <taxon>Eukaryota</taxon>
        <taxon>Viridiplantae</taxon>
        <taxon>Streptophyta</taxon>
        <taxon>Embryophyta</taxon>
        <taxon>Tracheophyta</taxon>
        <taxon>Spermatophyta</taxon>
        <taxon>Magnoliopsida</taxon>
        <taxon>eudicotyledons</taxon>
        <taxon>Gunneridae</taxon>
        <taxon>Pentapetalae</taxon>
        <taxon>rosids</taxon>
        <taxon>malvids</taxon>
        <taxon>Malvales</taxon>
        <taxon>Malvaceae</taxon>
        <taxon>Malvoideae</taxon>
        <taxon>Gossypium</taxon>
    </lineage>
</organism>
<evidence type="ECO:0000313" key="3">
    <source>
        <dbReference type="Proteomes" id="UP000323506"/>
    </source>
</evidence>
<feature type="compositionally biased region" description="Polar residues" evidence="1">
    <location>
        <begin position="261"/>
        <end position="283"/>
    </location>
</feature>
<dbReference type="Proteomes" id="UP000323506">
    <property type="component" value="Chromosome A12"/>
</dbReference>
<evidence type="ECO:0000256" key="1">
    <source>
        <dbReference type="SAM" id="MobiDB-lite"/>
    </source>
</evidence>
<dbReference type="AlphaFoldDB" id="A0A5D2E4R4"/>
<evidence type="ECO:0000313" key="2">
    <source>
        <dbReference type="EMBL" id="TYG88426.1"/>
    </source>
</evidence>
<protein>
    <submittedName>
        <fullName evidence="2">Uncharacterized protein</fullName>
    </submittedName>
</protein>
<feature type="compositionally biased region" description="Basic and acidic residues" evidence="1">
    <location>
        <begin position="460"/>
        <end position="478"/>
    </location>
</feature>
<feature type="compositionally biased region" description="Basic and acidic residues" evidence="1">
    <location>
        <begin position="291"/>
        <end position="302"/>
    </location>
</feature>
<feature type="compositionally biased region" description="Basic and acidic residues" evidence="1">
    <location>
        <begin position="428"/>
        <end position="444"/>
    </location>
</feature>
<accession>A0A5D2E4R4</accession>
<feature type="region of interest" description="Disordered" evidence="1">
    <location>
        <begin position="428"/>
        <end position="479"/>
    </location>
</feature>
<feature type="region of interest" description="Disordered" evidence="1">
    <location>
        <begin position="615"/>
        <end position="637"/>
    </location>
</feature>
<feature type="region of interest" description="Disordered" evidence="1">
    <location>
        <begin position="31"/>
        <end position="56"/>
    </location>
</feature>
<sequence>MNLGCLEDCMFVSDKKSPKIVVDSQIKEVEATNEPLASSSSRIGKNKSSKDTSPSALNALNKFTSQIKKPPHRKNSPLNWFPRKKIDSYLKRKIKMLQEVDGMNLTLDETLEDSNPHYCRVLREKMAAREAAHRAIEARKAALVEASWCRILQAARIRSKEADELLLKAEKTAAEAFESATALGVIMYDIPNCPKSTCQIEASTINKAGSTTHTIRASFETAFEVDKQVAAAVKTAFLRLASCPSFDKDEFKDLLRKINENPDTGDNNLESTEFSSDCQSSEPASELETLTQKDDFKSEDGNCKMSASETRQKKIKRRQSLEKFNPEKLVEIMLERLKCLQEDELSSLATIVATCGLNAALEEVEYTKLHNPSSVDDHSSASALNFARRASSFGAGTVRKTNQTGQVDSELPSLDKFLVKHMTKLEREVQEARSRREGSKDESGHTILKQSSNSEEEIQEKEKQFEENSGMDHKKSDADTSVEAIHDLGSILVKHSSKLEKEIQEAKRNCGNKYELNGKKRGGMSNGVPSHKNGDILEVPSLDKFLVKHVSRLEREVEEAKSRRKNDMVEKGKVANGEVFEKENINLNKEVNRTESEDSLDKILVKPVSRLEREKMQALSSGSNYGNPSSHKKQGGITDCESLDKVLVKHVSRLEKEKLRFNANKEMVKVKRGGGVNTPQVDDQGSLDQILVKHKSKLEKEKMTSSEQASEQIRLSVSRREARERELQEAWGGLSLENSIKQQVADDQGSLDQILVKHKSKLEKEKMATSEQPSEQIRFSVSRRQARERELQEAWGGLSLENSIKQQVADDQGSLGQILVKHKSKLEKEKMATSEQPSEQIRFSVSRRQARERELQEAWGGLSLGNSIKQQVADDRGSLDQILVKHKSKLEKEKMATSEQPSEQIRFSLSRREARERELQEAWGGLGLGNSIKPHLSRLERDKAAWRKAEEEERMLAME</sequence>
<feature type="compositionally biased region" description="Polar residues" evidence="1">
    <location>
        <begin position="618"/>
        <end position="629"/>
    </location>
</feature>
<feature type="region of interest" description="Disordered" evidence="1">
    <location>
        <begin position="258"/>
        <end position="319"/>
    </location>
</feature>
<proteinExistence type="predicted"/>
<feature type="region of interest" description="Disordered" evidence="1">
    <location>
        <begin position="514"/>
        <end position="535"/>
    </location>
</feature>
<dbReference type="PANTHER" id="PTHR36325:SF1">
    <property type="entry name" value="MYOSIN-2 HEAVY CHAIN-LIKE PROTEIN"/>
    <property type="match status" value="1"/>
</dbReference>
<dbReference type="PANTHER" id="PTHR36325">
    <property type="entry name" value="MYOSIN-2 HEAVY CHAIN-LIKE PROTEIN"/>
    <property type="match status" value="1"/>
</dbReference>